<feature type="non-terminal residue" evidence="2">
    <location>
        <position position="1"/>
    </location>
</feature>
<evidence type="ECO:0000313" key="2">
    <source>
        <dbReference type="EMBL" id="KAK9892730.1"/>
    </source>
</evidence>
<sequence>CKLFKQNSDDCFSVRECNPHPDRSQSREISRNFSGSIPRHNRTRSRSGLGGSGQQRYAHPVRARAVVLCRRDTDLVSAEHTLRFMVRKLGDLKTPLSEKLVSSMNNRISERRLKATAALVVFEKPNNYQDDLEQWKDNENFQFPSKYLIRK</sequence>
<comment type="caution">
    <text evidence="2">The sequence shown here is derived from an EMBL/GenBank/DDBJ whole genome shotgun (WGS) entry which is preliminary data.</text>
</comment>
<feature type="compositionally biased region" description="Basic and acidic residues" evidence="1">
    <location>
        <begin position="17"/>
        <end position="30"/>
    </location>
</feature>
<dbReference type="EMBL" id="JARQZJ010000138">
    <property type="protein sequence ID" value="KAK9892730.1"/>
    <property type="molecule type" value="Genomic_DNA"/>
</dbReference>
<dbReference type="Proteomes" id="UP001431783">
    <property type="component" value="Unassembled WGS sequence"/>
</dbReference>
<name>A0AAW1VJ52_9CUCU</name>
<organism evidence="2 3">
    <name type="scientific">Henosepilachna vigintioctopunctata</name>
    <dbReference type="NCBI Taxonomy" id="420089"/>
    <lineage>
        <taxon>Eukaryota</taxon>
        <taxon>Metazoa</taxon>
        <taxon>Ecdysozoa</taxon>
        <taxon>Arthropoda</taxon>
        <taxon>Hexapoda</taxon>
        <taxon>Insecta</taxon>
        <taxon>Pterygota</taxon>
        <taxon>Neoptera</taxon>
        <taxon>Endopterygota</taxon>
        <taxon>Coleoptera</taxon>
        <taxon>Polyphaga</taxon>
        <taxon>Cucujiformia</taxon>
        <taxon>Coccinelloidea</taxon>
        <taxon>Coccinellidae</taxon>
        <taxon>Epilachninae</taxon>
        <taxon>Epilachnini</taxon>
        <taxon>Henosepilachna</taxon>
    </lineage>
</organism>
<evidence type="ECO:0000256" key="1">
    <source>
        <dbReference type="SAM" id="MobiDB-lite"/>
    </source>
</evidence>
<proteinExistence type="predicted"/>
<protein>
    <submittedName>
        <fullName evidence="2">Uncharacterized protein</fullName>
    </submittedName>
</protein>
<gene>
    <name evidence="2" type="ORF">WA026_021921</name>
</gene>
<keyword evidence="3" id="KW-1185">Reference proteome</keyword>
<dbReference type="AlphaFoldDB" id="A0AAW1VJ52"/>
<reference evidence="2 3" key="1">
    <citation type="submission" date="2023-03" db="EMBL/GenBank/DDBJ databases">
        <title>Genome insight into feeding habits of ladybird beetles.</title>
        <authorList>
            <person name="Li H.-S."/>
            <person name="Huang Y.-H."/>
            <person name="Pang H."/>
        </authorList>
    </citation>
    <scope>NUCLEOTIDE SEQUENCE [LARGE SCALE GENOMIC DNA]</scope>
    <source>
        <strain evidence="2">SYSU_2023b</strain>
        <tissue evidence="2">Whole body</tissue>
    </source>
</reference>
<evidence type="ECO:0000313" key="3">
    <source>
        <dbReference type="Proteomes" id="UP001431783"/>
    </source>
</evidence>
<feature type="region of interest" description="Disordered" evidence="1">
    <location>
        <begin position="17"/>
        <end position="57"/>
    </location>
</feature>
<accession>A0AAW1VJ52</accession>